<evidence type="ECO:0000259" key="8">
    <source>
        <dbReference type="PROSITE" id="PS51645"/>
    </source>
</evidence>
<dbReference type="InterPro" id="IPR002081">
    <property type="entry name" value="Cryptochrome/DNA_photolyase_1"/>
</dbReference>
<dbReference type="Pfam" id="PF03441">
    <property type="entry name" value="FAD_binding_7"/>
    <property type="match status" value="1"/>
</dbReference>
<dbReference type="NCBIfam" id="NF007955">
    <property type="entry name" value="PRK10674.1"/>
    <property type="match status" value="1"/>
</dbReference>
<dbReference type="Proteomes" id="UP000838672">
    <property type="component" value="Unassembled WGS sequence"/>
</dbReference>
<keyword evidence="10" id="KW-1185">Reference proteome</keyword>
<dbReference type="SUPFAM" id="SSF52425">
    <property type="entry name" value="Cryptochrome/photolyase, N-terminal domain"/>
    <property type="match status" value="1"/>
</dbReference>
<gene>
    <name evidence="9" type="primary">phrB</name>
    <name evidence="9" type="ORF">VST7929_02860</name>
</gene>
<evidence type="ECO:0000256" key="6">
    <source>
        <dbReference type="ARBA" id="ARBA00022991"/>
    </source>
</evidence>
<sequence length="489" mass="56077">MSNIIHLVWLRGDLRLVDNQALNQAQAEAEKCGGVIHLIYLATPAQWHRHDMAAIQADLIYRRLEHLALQAAALGMPFHYFEVSDYRAQVAQLLRWAKQQSVHAVYANVQHWPYEKQRDAAVRQQLPNHIQQHWCDDVTLIAPGQVRNQQGEMFRVFTPFYHQWRNRLRELNCQPTPLPAAQGGALSVTSISPFIMPRKDSSNWPVSDEAIHQVLTQFCQARLSQYGQDRDFPALEGTSTISPYLAIGAISPRQCLAAALMQTPDLFYFAPSGAERWLSELAWREFYYHLMAAWPKLAKGRPFKAQGDVYWQVYDAQRLQAWQQGMTGYVFVDAAMRALNATGWMHNRLRMICASFLVKDLHIDWRYGERYFMQQLIDGDLASNNGGWQWAASCGCDAQPYFRIFNPISQARKFDPAGQFIRQWLPELAKVPDKFLFEPHAWAQKHGVMLNYPTPIVEHRKQRELALARFEAAKQGVVTGSGAASEVLR</sequence>
<dbReference type="PROSITE" id="PS00691">
    <property type="entry name" value="DNA_PHOTOLYASES_1_2"/>
    <property type="match status" value="1"/>
</dbReference>
<dbReference type="InterPro" id="IPR005101">
    <property type="entry name" value="Cryptochr/Photolyase_FAD-bd"/>
</dbReference>
<evidence type="ECO:0000256" key="2">
    <source>
        <dbReference type="ARBA" id="ARBA00001974"/>
    </source>
</evidence>
<dbReference type="SUPFAM" id="SSF48173">
    <property type="entry name" value="Cryptochrome/photolyase FAD-binding domain"/>
    <property type="match status" value="1"/>
</dbReference>
<dbReference type="Gene3D" id="3.40.50.620">
    <property type="entry name" value="HUPs"/>
    <property type="match status" value="1"/>
</dbReference>
<dbReference type="RefSeq" id="WP_237468063.1">
    <property type="nucleotide sequence ID" value="NZ_CAKLDI010000002.1"/>
</dbReference>
<evidence type="ECO:0000256" key="7">
    <source>
        <dbReference type="RuleBase" id="RU004182"/>
    </source>
</evidence>
<proteinExistence type="inferred from homology"/>
<evidence type="ECO:0000313" key="9">
    <source>
        <dbReference type="EMBL" id="CAH0535199.1"/>
    </source>
</evidence>
<dbReference type="InterPro" id="IPR006050">
    <property type="entry name" value="DNA_photolyase_N"/>
</dbReference>
<dbReference type="InterPro" id="IPR014729">
    <property type="entry name" value="Rossmann-like_a/b/a_fold"/>
</dbReference>
<dbReference type="PROSITE" id="PS51645">
    <property type="entry name" value="PHR_CRY_ALPHA_BETA"/>
    <property type="match status" value="1"/>
</dbReference>
<keyword evidence="4 7" id="KW-0285">Flavoprotein</keyword>
<keyword evidence="9" id="KW-0456">Lyase</keyword>
<comment type="similarity">
    <text evidence="3">Belongs to the DNA photolyase class-1 family.</text>
</comment>
<evidence type="ECO:0000256" key="4">
    <source>
        <dbReference type="ARBA" id="ARBA00022630"/>
    </source>
</evidence>
<keyword evidence="5 7" id="KW-0274">FAD</keyword>
<evidence type="ECO:0000256" key="5">
    <source>
        <dbReference type="ARBA" id="ARBA00022827"/>
    </source>
</evidence>
<dbReference type="InterPro" id="IPR018394">
    <property type="entry name" value="DNA_photolyase_1_CS_C"/>
</dbReference>
<dbReference type="EC" id="4.1.99.3" evidence="9"/>
<evidence type="ECO:0000256" key="3">
    <source>
        <dbReference type="ARBA" id="ARBA00005862"/>
    </source>
</evidence>
<dbReference type="InterPro" id="IPR036155">
    <property type="entry name" value="Crypto/Photolyase_N_sf"/>
</dbReference>
<dbReference type="Pfam" id="PF00875">
    <property type="entry name" value="DNA_photolyase"/>
    <property type="match status" value="1"/>
</dbReference>
<dbReference type="PRINTS" id="PR00147">
    <property type="entry name" value="DNAPHOTLYASE"/>
</dbReference>
<protein>
    <submittedName>
        <fullName evidence="9">Deoxyribodipyrimidine photo-lyase</fullName>
        <ecNumber evidence="9">4.1.99.3</ecNumber>
    </submittedName>
</protein>
<dbReference type="Gene3D" id="1.25.40.80">
    <property type="match status" value="1"/>
</dbReference>
<dbReference type="Gene3D" id="1.10.579.10">
    <property type="entry name" value="DNA Cyclobutane Dipyrimidine Photolyase, subunit A, domain 3"/>
    <property type="match status" value="1"/>
</dbReference>
<reference evidence="9" key="1">
    <citation type="submission" date="2021-11" db="EMBL/GenBank/DDBJ databases">
        <authorList>
            <person name="Rodrigo-Torres L."/>
            <person name="Arahal R. D."/>
            <person name="Lucena T."/>
        </authorList>
    </citation>
    <scope>NUCLEOTIDE SEQUENCE</scope>
    <source>
        <strain evidence="9">CECT 7929</strain>
    </source>
</reference>
<comment type="similarity">
    <text evidence="7">Belongs to the DNA photolyase family.</text>
</comment>
<dbReference type="EMBL" id="CAKLDI010000002">
    <property type="protein sequence ID" value="CAH0535199.1"/>
    <property type="molecule type" value="Genomic_DNA"/>
</dbReference>
<name>A0ABM8ZX92_9VIBR</name>
<dbReference type="PANTHER" id="PTHR11455">
    <property type="entry name" value="CRYPTOCHROME"/>
    <property type="match status" value="1"/>
</dbReference>
<evidence type="ECO:0000256" key="1">
    <source>
        <dbReference type="ARBA" id="ARBA00001932"/>
    </source>
</evidence>
<dbReference type="PANTHER" id="PTHR11455:SF9">
    <property type="entry name" value="CRYPTOCHROME CIRCADIAN CLOCK 5 ISOFORM X1"/>
    <property type="match status" value="1"/>
</dbReference>
<comment type="cofactor">
    <cofactor evidence="1">
        <name>(6R)-5,10-methylene-5,6,7,8-tetrahydrofolate</name>
        <dbReference type="ChEBI" id="CHEBI:15636"/>
    </cofactor>
</comment>
<comment type="cofactor">
    <cofactor evidence="2">
        <name>FAD</name>
        <dbReference type="ChEBI" id="CHEBI:57692"/>
    </cofactor>
</comment>
<dbReference type="InterPro" id="IPR036134">
    <property type="entry name" value="Crypto/Photolyase_FAD-like_sf"/>
</dbReference>
<comment type="caution">
    <text evidence="9">The sequence shown here is derived from an EMBL/GenBank/DDBJ whole genome shotgun (WGS) entry which is preliminary data.</text>
</comment>
<evidence type="ECO:0000313" key="10">
    <source>
        <dbReference type="Proteomes" id="UP000838672"/>
    </source>
</evidence>
<feature type="domain" description="Photolyase/cryptochrome alpha/beta" evidence="8">
    <location>
        <begin position="4"/>
        <end position="140"/>
    </location>
</feature>
<organism evidence="9 10">
    <name type="scientific">Vibrio stylophorae</name>
    <dbReference type="NCBI Taxonomy" id="659351"/>
    <lineage>
        <taxon>Bacteria</taxon>
        <taxon>Pseudomonadati</taxon>
        <taxon>Pseudomonadota</taxon>
        <taxon>Gammaproteobacteria</taxon>
        <taxon>Vibrionales</taxon>
        <taxon>Vibrionaceae</taxon>
        <taxon>Vibrio</taxon>
    </lineage>
</organism>
<accession>A0ABM8ZX92</accession>
<keyword evidence="6 7" id="KW-0157">Chromophore</keyword>
<dbReference type="GO" id="GO:0003904">
    <property type="term" value="F:deoxyribodipyrimidine photo-lyase activity"/>
    <property type="evidence" value="ECO:0007669"/>
    <property type="project" value="UniProtKB-EC"/>
</dbReference>